<proteinExistence type="predicted"/>
<name>A0ACC1MM34_9HYPO</name>
<protein>
    <submittedName>
        <fullName evidence="1">Uncharacterized protein</fullName>
    </submittedName>
</protein>
<dbReference type="Proteomes" id="UP001143910">
    <property type="component" value="Unassembled WGS sequence"/>
</dbReference>
<sequence>MITSPLAQLAVMESLTDEEILSRYAYTPERIKTGMVRVSNVSTLPLPRQWQTLHSLGQLDSLPTEVLQLMLDHLDFLSLARLARTARRGQELVASFPAYHLVRRHASETLAALSAMSILYLHSASLLREALHSSECSCCGNFGAFLFLLSCERCCFQCISTKPALWVLPRPDASKCFNLSAKQLKALPSARSLSGKYCVLFDISRTRPLHLVSVRAAKKLALQVHGSEAAVTSHVPSARLSNNLQGNLALLQHTQLDFSKHDPFLGSNPGNDWYNGMATIRFPHLPVAHEDSDWGSWCRGCKLVWRKADHNELDTAQMSQIVPQDRHPGAFCFRFALREWPRADFSGHARSCYGVQVLEERFRDGTLGALDDFL</sequence>
<reference evidence="1" key="1">
    <citation type="submission" date="2022-08" db="EMBL/GenBank/DDBJ databases">
        <title>Genome Sequence of Lecanicillium fungicola.</title>
        <authorList>
            <person name="Buettner E."/>
        </authorList>
    </citation>
    <scope>NUCLEOTIDE SEQUENCE</scope>
    <source>
        <strain evidence="1">Babe33</strain>
    </source>
</reference>
<evidence type="ECO:0000313" key="2">
    <source>
        <dbReference type="Proteomes" id="UP001143910"/>
    </source>
</evidence>
<evidence type="ECO:0000313" key="1">
    <source>
        <dbReference type="EMBL" id="KAJ2967696.1"/>
    </source>
</evidence>
<accession>A0ACC1MM34</accession>
<keyword evidence="2" id="KW-1185">Reference proteome</keyword>
<dbReference type="EMBL" id="JANJQO010002216">
    <property type="protein sequence ID" value="KAJ2967696.1"/>
    <property type="molecule type" value="Genomic_DNA"/>
</dbReference>
<gene>
    <name evidence="1" type="ORF">NQ176_g9537</name>
</gene>
<organism evidence="1 2">
    <name type="scientific">Zarea fungicola</name>
    <dbReference type="NCBI Taxonomy" id="93591"/>
    <lineage>
        <taxon>Eukaryota</taxon>
        <taxon>Fungi</taxon>
        <taxon>Dikarya</taxon>
        <taxon>Ascomycota</taxon>
        <taxon>Pezizomycotina</taxon>
        <taxon>Sordariomycetes</taxon>
        <taxon>Hypocreomycetidae</taxon>
        <taxon>Hypocreales</taxon>
        <taxon>Cordycipitaceae</taxon>
        <taxon>Zarea</taxon>
    </lineage>
</organism>
<comment type="caution">
    <text evidence="1">The sequence shown here is derived from an EMBL/GenBank/DDBJ whole genome shotgun (WGS) entry which is preliminary data.</text>
</comment>